<evidence type="ECO:0000256" key="1">
    <source>
        <dbReference type="PIRSR" id="PIRSR005962-1"/>
    </source>
</evidence>
<feature type="binding site" evidence="1">
    <location>
        <position position="169"/>
    </location>
    <ligand>
        <name>Mn(2+)</name>
        <dbReference type="ChEBI" id="CHEBI:29035"/>
        <label>2</label>
    </ligand>
</feature>
<dbReference type="OrthoDB" id="1633187at2"/>
<keyword evidence="1" id="KW-0464">Manganese</keyword>
<comment type="cofactor">
    <cofactor evidence="1">
        <name>Mn(2+)</name>
        <dbReference type="ChEBI" id="CHEBI:29035"/>
    </cofactor>
    <text evidence="1">The Mn(2+) ion enhances activity.</text>
</comment>
<feature type="binding site" evidence="1">
    <location>
        <position position="108"/>
    </location>
    <ligand>
        <name>Mn(2+)</name>
        <dbReference type="ChEBI" id="CHEBI:29035"/>
        <label>2</label>
    </ligand>
</feature>
<sequence>MLSVRELAAKEKETTVALRRHFHEYPELSQEEFATMDYIEDRLHSWNIPTVRVPRGGVIATVDSGKPGWTVLVRADIDALAIEEKNTNLSAKKAVLSKNKGVMHACGHDGHMAMALTEAKILSAHTDAWEGRVIFIFEEAEEVGERGISALLRYLRDHAVHIDAAYGTHVMWRLPAGKTGILYGTAMAGAFFFAVKLHGYGGHGSRPDMAKSPIEAFVSIQSELRAYRMRAVPPEESLTYSIGCVNAGSKPNIIPSELSFAGTMRCTDNDNGLAFREFFKTACARIAEEYGCTAEFVEDQYIPVAMNNKELVDLARHAVVNTLGEDALDPDCPMWMASETFAVIQTAYPSVLFFTGIQDAEVGSGAPHHTPEFDLSEDGLVAGVGAALAFILAALREKPATPSFKASDLDTVLEMFDPDNRK</sequence>
<evidence type="ECO:0000313" key="3">
    <source>
        <dbReference type="EMBL" id="EHM42439.1"/>
    </source>
</evidence>
<reference evidence="3 4" key="1">
    <citation type="submission" date="2011-08" db="EMBL/GenBank/DDBJ databases">
        <authorList>
            <person name="Weinstock G."/>
            <person name="Sodergren E."/>
            <person name="Clifton S."/>
            <person name="Fulton L."/>
            <person name="Fulton B."/>
            <person name="Courtney L."/>
            <person name="Fronick C."/>
            <person name="Harrison M."/>
            <person name="Strong C."/>
            <person name="Farmer C."/>
            <person name="Delahaunty K."/>
            <person name="Markovic C."/>
            <person name="Hall O."/>
            <person name="Minx P."/>
            <person name="Tomlinson C."/>
            <person name="Mitreva M."/>
            <person name="Hou S."/>
            <person name="Chen J."/>
            <person name="Wollam A."/>
            <person name="Pepin K.H."/>
            <person name="Johnson M."/>
            <person name="Bhonagiri V."/>
            <person name="Zhang X."/>
            <person name="Suruliraj S."/>
            <person name="Warren W."/>
            <person name="Chinwalla A."/>
            <person name="Mardis E.R."/>
            <person name="Wilson R.K."/>
        </authorList>
    </citation>
    <scope>NUCLEOTIDE SEQUENCE [LARGE SCALE GENOMIC DNA]</scope>
    <source>
        <strain evidence="3 4">F0357</strain>
    </source>
</reference>
<feature type="domain" description="Peptidase M20 dimerisation" evidence="2">
    <location>
        <begin position="189"/>
        <end position="290"/>
    </location>
</feature>
<dbReference type="GO" id="GO:0046872">
    <property type="term" value="F:metal ion binding"/>
    <property type="evidence" value="ECO:0007669"/>
    <property type="project" value="UniProtKB-KW"/>
</dbReference>
<dbReference type="Gene3D" id="3.40.630.10">
    <property type="entry name" value="Zn peptidases"/>
    <property type="match status" value="1"/>
</dbReference>
<dbReference type="CDD" id="cd03886">
    <property type="entry name" value="M20_Acy1"/>
    <property type="match status" value="1"/>
</dbReference>
<dbReference type="GO" id="GO:0016787">
    <property type="term" value="F:hydrolase activity"/>
    <property type="evidence" value="ECO:0007669"/>
    <property type="project" value="UniProtKB-KW"/>
</dbReference>
<dbReference type="SUPFAM" id="SSF53187">
    <property type="entry name" value="Zn-dependent exopeptidases"/>
    <property type="match status" value="1"/>
</dbReference>
<dbReference type="InterPro" id="IPR017439">
    <property type="entry name" value="Amidohydrolase"/>
</dbReference>
<gene>
    <name evidence="3" type="ORF">HMPREF0080_00573</name>
</gene>
<comment type="caution">
    <text evidence="3">The sequence shown here is derived from an EMBL/GenBank/DDBJ whole genome shotgun (WGS) entry which is preliminary data.</text>
</comment>
<name>G9YG09_9FIRM</name>
<feature type="binding site" evidence="1">
    <location>
        <position position="142"/>
    </location>
    <ligand>
        <name>Mn(2+)</name>
        <dbReference type="ChEBI" id="CHEBI:29035"/>
        <label>2</label>
    </ligand>
</feature>
<dbReference type="HOGENOM" id="CLU_023257_0_1_9"/>
<dbReference type="SUPFAM" id="SSF55031">
    <property type="entry name" value="Bacterial exopeptidase dimerisation domain"/>
    <property type="match status" value="1"/>
</dbReference>
<dbReference type="EMBL" id="AGCJ01000018">
    <property type="protein sequence ID" value="EHM42439.1"/>
    <property type="molecule type" value="Genomic_DNA"/>
</dbReference>
<evidence type="ECO:0000259" key="2">
    <source>
        <dbReference type="Pfam" id="PF07687"/>
    </source>
</evidence>
<keyword evidence="3" id="KW-0378">Hydrolase</keyword>
<organism evidence="3 4">
    <name type="scientific">Anaeroglobus geminatus F0357</name>
    <dbReference type="NCBI Taxonomy" id="861450"/>
    <lineage>
        <taxon>Bacteria</taxon>
        <taxon>Bacillati</taxon>
        <taxon>Bacillota</taxon>
        <taxon>Negativicutes</taxon>
        <taxon>Veillonellales</taxon>
        <taxon>Veillonellaceae</taxon>
        <taxon>Anaeroglobus</taxon>
    </lineage>
</organism>
<dbReference type="PATRIC" id="fig|861450.3.peg.549"/>
<dbReference type="InterPro" id="IPR002933">
    <property type="entry name" value="Peptidase_M20"/>
</dbReference>
<dbReference type="Pfam" id="PF07687">
    <property type="entry name" value="M20_dimer"/>
    <property type="match status" value="1"/>
</dbReference>
<accession>G9YG09</accession>
<dbReference type="NCBIfam" id="TIGR01891">
    <property type="entry name" value="amidohydrolases"/>
    <property type="match status" value="1"/>
</dbReference>
<dbReference type="STRING" id="861450.HMPREF0080_00573"/>
<dbReference type="InterPro" id="IPR011650">
    <property type="entry name" value="Peptidase_M20_dimer"/>
</dbReference>
<feature type="binding site" evidence="1">
    <location>
        <position position="369"/>
    </location>
    <ligand>
        <name>Mn(2+)</name>
        <dbReference type="ChEBI" id="CHEBI:29035"/>
        <label>2</label>
    </ligand>
</feature>
<dbReference type="PANTHER" id="PTHR11014">
    <property type="entry name" value="PEPTIDASE M20 FAMILY MEMBER"/>
    <property type="match status" value="1"/>
</dbReference>
<dbReference type="PIRSF" id="PIRSF005962">
    <property type="entry name" value="Pept_M20D_amidohydro"/>
    <property type="match status" value="1"/>
</dbReference>
<dbReference type="InterPro" id="IPR036264">
    <property type="entry name" value="Bact_exopeptidase_dim_dom"/>
</dbReference>
<dbReference type="eggNOG" id="COG1473">
    <property type="taxonomic scope" value="Bacteria"/>
</dbReference>
<dbReference type="AlphaFoldDB" id="G9YG09"/>
<feature type="binding site" evidence="1">
    <location>
        <position position="106"/>
    </location>
    <ligand>
        <name>Mn(2+)</name>
        <dbReference type="ChEBI" id="CHEBI:29035"/>
        <label>2</label>
    </ligand>
</feature>
<dbReference type="Proteomes" id="UP000005481">
    <property type="component" value="Unassembled WGS sequence"/>
</dbReference>
<dbReference type="RefSeq" id="WP_006789560.1">
    <property type="nucleotide sequence ID" value="NZ_JH417572.1"/>
</dbReference>
<protein>
    <submittedName>
        <fullName evidence="3">Amidohydrolase</fullName>
    </submittedName>
</protein>
<dbReference type="Gene3D" id="3.30.70.360">
    <property type="match status" value="1"/>
</dbReference>
<dbReference type="Pfam" id="PF01546">
    <property type="entry name" value="Peptidase_M20"/>
    <property type="match status" value="1"/>
</dbReference>
<dbReference type="PANTHER" id="PTHR11014:SF63">
    <property type="entry name" value="METALLOPEPTIDASE, PUTATIVE (AFU_ORTHOLOGUE AFUA_6G09600)-RELATED"/>
    <property type="match status" value="1"/>
</dbReference>
<keyword evidence="4" id="KW-1185">Reference proteome</keyword>
<evidence type="ECO:0000313" key="4">
    <source>
        <dbReference type="Proteomes" id="UP000005481"/>
    </source>
</evidence>
<proteinExistence type="predicted"/>
<keyword evidence="1" id="KW-0479">Metal-binding</keyword>